<dbReference type="InterPro" id="IPR013321">
    <property type="entry name" value="Arc_rbn_hlx_hlx"/>
</dbReference>
<dbReference type="CDD" id="cd22231">
    <property type="entry name" value="RHH_NikR_HicB-like"/>
    <property type="match status" value="1"/>
</dbReference>
<dbReference type="PANTHER" id="PTHR36582">
    <property type="entry name" value="ANTITOXIN PARD"/>
    <property type="match status" value="1"/>
</dbReference>
<accession>A0A1X9LGL3</accession>
<dbReference type="AlphaFoldDB" id="A0A1X9LGL3"/>
<dbReference type="KEGG" id="cphy:B5808_03220"/>
<protein>
    <submittedName>
        <fullName evidence="2">CopG family transcriptional regulator</fullName>
    </submittedName>
</protein>
<dbReference type="Gene3D" id="1.10.1220.10">
    <property type="entry name" value="Met repressor-like"/>
    <property type="match status" value="1"/>
</dbReference>
<name>A0A1X9LGL3_9MICO</name>
<keyword evidence="3" id="KW-1185">Reference proteome</keyword>
<evidence type="ECO:0000256" key="1">
    <source>
        <dbReference type="ARBA" id="ARBA00008580"/>
    </source>
</evidence>
<dbReference type="InterPro" id="IPR022789">
    <property type="entry name" value="ParD"/>
</dbReference>
<dbReference type="STRING" id="1619308.B5808_03220"/>
<gene>
    <name evidence="2" type="ORF">B5808_03220</name>
</gene>
<evidence type="ECO:0000313" key="2">
    <source>
        <dbReference type="EMBL" id="ARJ04346.1"/>
    </source>
</evidence>
<dbReference type="RefSeq" id="WP_085018370.1">
    <property type="nucleotide sequence ID" value="NZ_BMHD01000001.1"/>
</dbReference>
<dbReference type="EMBL" id="CP020715">
    <property type="protein sequence ID" value="ARJ04346.1"/>
    <property type="molecule type" value="Genomic_DNA"/>
</dbReference>
<dbReference type="SUPFAM" id="SSF47598">
    <property type="entry name" value="Ribbon-helix-helix"/>
    <property type="match status" value="1"/>
</dbReference>
<organism evidence="2 3">
    <name type="scientific">Cnuibacter physcomitrellae</name>
    <dbReference type="NCBI Taxonomy" id="1619308"/>
    <lineage>
        <taxon>Bacteria</taxon>
        <taxon>Bacillati</taxon>
        <taxon>Actinomycetota</taxon>
        <taxon>Actinomycetes</taxon>
        <taxon>Micrococcales</taxon>
        <taxon>Microbacteriaceae</taxon>
        <taxon>Cnuibacter</taxon>
    </lineage>
</organism>
<proteinExistence type="inferred from homology"/>
<dbReference type="GO" id="GO:0006355">
    <property type="term" value="P:regulation of DNA-templated transcription"/>
    <property type="evidence" value="ECO:0007669"/>
    <property type="project" value="InterPro"/>
</dbReference>
<evidence type="ECO:0000313" key="3">
    <source>
        <dbReference type="Proteomes" id="UP000192775"/>
    </source>
</evidence>
<reference evidence="2 3" key="1">
    <citation type="submission" date="2017-04" db="EMBL/GenBank/DDBJ databases">
        <authorList>
            <person name="Afonso C.L."/>
            <person name="Miller P.J."/>
            <person name="Scott M.A."/>
            <person name="Spackman E."/>
            <person name="Goraichik I."/>
            <person name="Dimitrov K.M."/>
            <person name="Suarez D.L."/>
            <person name="Swayne D.E."/>
        </authorList>
    </citation>
    <scope>NUCLEOTIDE SEQUENCE [LARGE SCALE GENOMIC DNA]</scope>
    <source>
        <strain evidence="3">XA(T)</strain>
    </source>
</reference>
<dbReference type="Proteomes" id="UP000192775">
    <property type="component" value="Chromosome"/>
</dbReference>
<dbReference type="Pfam" id="PF03693">
    <property type="entry name" value="ParD_antitoxin"/>
    <property type="match status" value="1"/>
</dbReference>
<dbReference type="PANTHER" id="PTHR36582:SF2">
    <property type="entry name" value="ANTITOXIN PARD"/>
    <property type="match status" value="1"/>
</dbReference>
<comment type="similarity">
    <text evidence="1">Belongs to the ParD antitoxin family.</text>
</comment>
<dbReference type="InterPro" id="IPR010985">
    <property type="entry name" value="Ribbon_hlx_hlx"/>
</dbReference>
<sequence length="81" mass="9060">MATMNVSLPDSLKEFVEAQVSERGYGTSSEFVRELIRREQARARLRELVIDGMGSGEGSELDGDYFDRLRDRVQEAPGHAA</sequence>